<evidence type="ECO:0000313" key="12">
    <source>
        <dbReference type="EMBL" id="MTD13563.1"/>
    </source>
</evidence>
<proteinExistence type="inferred from homology"/>
<evidence type="ECO:0000256" key="9">
    <source>
        <dbReference type="ARBA" id="ARBA00023065"/>
    </source>
</evidence>
<evidence type="ECO:0000313" key="13">
    <source>
        <dbReference type="Proteomes" id="UP000460221"/>
    </source>
</evidence>
<evidence type="ECO:0000256" key="1">
    <source>
        <dbReference type="ARBA" id="ARBA00022448"/>
    </source>
</evidence>
<accession>A0A7K1FJY5</accession>
<keyword evidence="13" id="KW-1185">Reference proteome</keyword>
<dbReference type="Pfam" id="PF02669">
    <property type="entry name" value="KdpC"/>
    <property type="match status" value="1"/>
</dbReference>
<evidence type="ECO:0000256" key="6">
    <source>
        <dbReference type="ARBA" id="ARBA00022840"/>
    </source>
</evidence>
<evidence type="ECO:0000256" key="3">
    <source>
        <dbReference type="ARBA" id="ARBA00022538"/>
    </source>
</evidence>
<dbReference type="PANTHER" id="PTHR30042:SF2">
    <property type="entry name" value="POTASSIUM-TRANSPORTING ATPASE KDPC SUBUNIT"/>
    <property type="match status" value="1"/>
</dbReference>
<comment type="function">
    <text evidence="11">Part of the high-affinity ATP-driven potassium transport (or Kdp) system, which catalyzes the hydrolysis of ATP coupled with the electrogenic transport of potassium into the cytoplasm. This subunit acts as a catalytic chaperone that increases the ATP-binding affinity of the ATP-hydrolyzing subunit KdpB by the formation of a transient KdpB/KdpC/ATP ternary complex.</text>
</comment>
<dbReference type="EMBL" id="WLYK01000001">
    <property type="protein sequence ID" value="MTD13563.1"/>
    <property type="molecule type" value="Genomic_DNA"/>
</dbReference>
<evidence type="ECO:0000256" key="11">
    <source>
        <dbReference type="HAMAP-Rule" id="MF_00276"/>
    </source>
</evidence>
<keyword evidence="8 11" id="KW-1133">Transmembrane helix</keyword>
<keyword evidence="7 11" id="KW-0630">Potassium</keyword>
<keyword evidence="4 11" id="KW-0812">Transmembrane</keyword>
<comment type="caution">
    <text evidence="12">The sequence shown here is derived from an EMBL/GenBank/DDBJ whole genome shotgun (WGS) entry which is preliminary data.</text>
</comment>
<dbReference type="Proteomes" id="UP000460221">
    <property type="component" value="Unassembled WGS sequence"/>
</dbReference>
<keyword evidence="3 11" id="KW-0633">Potassium transport</keyword>
<dbReference type="InterPro" id="IPR003820">
    <property type="entry name" value="KdpC"/>
</dbReference>
<name>A0A7K1FJY5_9ACTN</name>
<keyword evidence="5 11" id="KW-0547">Nucleotide-binding</keyword>
<keyword evidence="6 11" id="KW-0067">ATP-binding</keyword>
<keyword evidence="2 11" id="KW-1003">Cell membrane</keyword>
<evidence type="ECO:0000256" key="8">
    <source>
        <dbReference type="ARBA" id="ARBA00022989"/>
    </source>
</evidence>
<comment type="subunit">
    <text evidence="11">The system is composed of three essential subunits: KdpA, KdpB and KdpC.</text>
</comment>
<keyword evidence="1 11" id="KW-0813">Transport</keyword>
<comment type="similarity">
    <text evidence="11">Belongs to the KdpC family.</text>
</comment>
<dbReference type="GO" id="GO:0005886">
    <property type="term" value="C:plasma membrane"/>
    <property type="evidence" value="ECO:0007669"/>
    <property type="project" value="UniProtKB-SubCell"/>
</dbReference>
<keyword evidence="9 11" id="KW-0406">Ion transport</keyword>
<sequence length="200" mass="20529">MSGGTLASVAGRQLWTGLKFLIAMTIVLGIVYPLVVLGVGQVIAKDQADGSMVTDANGDVVGSSLIGQQFEGDEWFAGRPSAAGDGYDALSSGGSNLAADSPDLLALIDERRAEVAAANGVAPEDVPADALTASASGLDPHISPAYALLQVNRVATARGLDPLAVRALVEEHIQGPTFGFLGADRVNVLELNLALQRLQP</sequence>
<evidence type="ECO:0000256" key="2">
    <source>
        <dbReference type="ARBA" id="ARBA00022475"/>
    </source>
</evidence>
<keyword evidence="10 11" id="KW-0472">Membrane</keyword>
<dbReference type="RefSeq" id="WP_154767965.1">
    <property type="nucleotide sequence ID" value="NZ_WLYK01000001.1"/>
</dbReference>
<dbReference type="PIRSF" id="PIRSF001296">
    <property type="entry name" value="K_ATPase_KdpC"/>
    <property type="match status" value="1"/>
</dbReference>
<dbReference type="PANTHER" id="PTHR30042">
    <property type="entry name" value="POTASSIUM-TRANSPORTING ATPASE C CHAIN"/>
    <property type="match status" value="1"/>
</dbReference>
<comment type="subcellular location">
    <subcellularLocation>
        <location evidence="11">Cell membrane</location>
        <topology evidence="11">Single-pass membrane protein</topology>
    </subcellularLocation>
</comment>
<dbReference type="NCBIfam" id="TIGR00681">
    <property type="entry name" value="kdpC"/>
    <property type="match status" value="1"/>
</dbReference>
<dbReference type="AlphaFoldDB" id="A0A7K1FJY5"/>
<evidence type="ECO:0000256" key="7">
    <source>
        <dbReference type="ARBA" id="ARBA00022958"/>
    </source>
</evidence>
<evidence type="ECO:0000256" key="4">
    <source>
        <dbReference type="ARBA" id="ARBA00022692"/>
    </source>
</evidence>
<organism evidence="12 13">
    <name type="scientific">Nakamurella alba</name>
    <dbReference type="NCBI Taxonomy" id="2665158"/>
    <lineage>
        <taxon>Bacteria</taxon>
        <taxon>Bacillati</taxon>
        <taxon>Actinomycetota</taxon>
        <taxon>Actinomycetes</taxon>
        <taxon>Nakamurellales</taxon>
        <taxon>Nakamurellaceae</taxon>
        <taxon>Nakamurella</taxon>
    </lineage>
</organism>
<feature type="transmembrane region" description="Helical" evidence="11">
    <location>
        <begin position="20"/>
        <end position="44"/>
    </location>
</feature>
<evidence type="ECO:0000256" key="10">
    <source>
        <dbReference type="ARBA" id="ARBA00023136"/>
    </source>
</evidence>
<evidence type="ECO:0000256" key="5">
    <source>
        <dbReference type="ARBA" id="ARBA00022741"/>
    </source>
</evidence>
<protein>
    <recommendedName>
        <fullName evidence="11">Potassium-transporting ATPase KdpC subunit</fullName>
    </recommendedName>
    <alternativeName>
        <fullName evidence="11">ATP phosphohydrolase [potassium-transporting] C chain</fullName>
    </alternativeName>
    <alternativeName>
        <fullName evidence="11">Potassium-binding and translocating subunit C</fullName>
    </alternativeName>
    <alternativeName>
        <fullName evidence="11">Potassium-translocating ATPase C chain</fullName>
    </alternativeName>
</protein>
<gene>
    <name evidence="11 12" type="primary">kdpC</name>
    <name evidence="12" type="ORF">GIS00_06340</name>
</gene>
<dbReference type="GO" id="GO:0008556">
    <property type="term" value="F:P-type potassium transmembrane transporter activity"/>
    <property type="evidence" value="ECO:0007669"/>
    <property type="project" value="InterPro"/>
</dbReference>
<dbReference type="HAMAP" id="MF_00276">
    <property type="entry name" value="KdpC"/>
    <property type="match status" value="1"/>
</dbReference>
<reference evidence="12 13" key="1">
    <citation type="submission" date="2019-11" db="EMBL/GenBank/DDBJ databases">
        <authorList>
            <person name="Jiang L.-Q."/>
        </authorList>
    </citation>
    <scope>NUCLEOTIDE SEQUENCE [LARGE SCALE GENOMIC DNA]</scope>
    <source>
        <strain evidence="12 13">YIM 132087</strain>
    </source>
</reference>
<dbReference type="NCBIfam" id="NF001454">
    <property type="entry name" value="PRK00315.1"/>
    <property type="match status" value="1"/>
</dbReference>
<dbReference type="GO" id="GO:0005524">
    <property type="term" value="F:ATP binding"/>
    <property type="evidence" value="ECO:0007669"/>
    <property type="project" value="UniProtKB-UniRule"/>
</dbReference>